<name>A0A1Y2CML0_9FUNG</name>
<organism evidence="1 2">
    <name type="scientific">Rhizoclosmatium globosum</name>
    <dbReference type="NCBI Taxonomy" id="329046"/>
    <lineage>
        <taxon>Eukaryota</taxon>
        <taxon>Fungi</taxon>
        <taxon>Fungi incertae sedis</taxon>
        <taxon>Chytridiomycota</taxon>
        <taxon>Chytridiomycota incertae sedis</taxon>
        <taxon>Chytridiomycetes</taxon>
        <taxon>Chytridiales</taxon>
        <taxon>Chytriomycetaceae</taxon>
        <taxon>Rhizoclosmatium</taxon>
    </lineage>
</organism>
<evidence type="ECO:0000313" key="1">
    <source>
        <dbReference type="EMBL" id="ORY47605.1"/>
    </source>
</evidence>
<gene>
    <name evidence="1" type="ORF">BCR33DRAFT_714717</name>
</gene>
<proteinExistence type="predicted"/>
<sequence length="52" mass="6007">MERAGKREQVETVDVMLREHSRKGRIASDETKSKEIKLLARKEIIKPKTTGQ</sequence>
<dbReference type="Proteomes" id="UP000193642">
    <property type="component" value="Unassembled WGS sequence"/>
</dbReference>
<reference evidence="1 2" key="1">
    <citation type="submission" date="2016-07" db="EMBL/GenBank/DDBJ databases">
        <title>Pervasive Adenine N6-methylation of Active Genes in Fungi.</title>
        <authorList>
            <consortium name="DOE Joint Genome Institute"/>
            <person name="Mondo S.J."/>
            <person name="Dannebaum R.O."/>
            <person name="Kuo R.C."/>
            <person name="Labutti K."/>
            <person name="Haridas S."/>
            <person name="Kuo A."/>
            <person name="Salamov A."/>
            <person name="Ahrendt S.R."/>
            <person name="Lipzen A."/>
            <person name="Sullivan W."/>
            <person name="Andreopoulos W.B."/>
            <person name="Clum A."/>
            <person name="Lindquist E."/>
            <person name="Daum C."/>
            <person name="Ramamoorthy G.K."/>
            <person name="Gryganskyi A."/>
            <person name="Culley D."/>
            <person name="Magnuson J.K."/>
            <person name="James T.Y."/>
            <person name="O'Malley M.A."/>
            <person name="Stajich J.E."/>
            <person name="Spatafora J.W."/>
            <person name="Visel A."/>
            <person name="Grigoriev I.V."/>
        </authorList>
    </citation>
    <scope>NUCLEOTIDE SEQUENCE [LARGE SCALE GENOMIC DNA]</scope>
    <source>
        <strain evidence="1 2">JEL800</strain>
    </source>
</reference>
<accession>A0A1Y2CML0</accession>
<comment type="caution">
    <text evidence="1">The sequence shown here is derived from an EMBL/GenBank/DDBJ whole genome shotgun (WGS) entry which is preliminary data.</text>
</comment>
<dbReference type="EMBL" id="MCGO01000013">
    <property type="protein sequence ID" value="ORY47605.1"/>
    <property type="molecule type" value="Genomic_DNA"/>
</dbReference>
<evidence type="ECO:0000313" key="2">
    <source>
        <dbReference type="Proteomes" id="UP000193642"/>
    </source>
</evidence>
<dbReference type="AlphaFoldDB" id="A0A1Y2CML0"/>
<protein>
    <submittedName>
        <fullName evidence="1">Uncharacterized protein</fullName>
    </submittedName>
</protein>
<keyword evidence="2" id="KW-1185">Reference proteome</keyword>